<comment type="caution">
    <text evidence="2">The sequence shown here is derived from an EMBL/GenBank/DDBJ whole genome shotgun (WGS) entry which is preliminary data.</text>
</comment>
<dbReference type="Proteomes" id="UP001343257">
    <property type="component" value="Unassembled WGS sequence"/>
</dbReference>
<dbReference type="RefSeq" id="WP_328276750.1">
    <property type="nucleotide sequence ID" value="NZ_JARTLD010000018.1"/>
</dbReference>
<accession>A0ABU6PS54</accession>
<evidence type="ECO:0000256" key="1">
    <source>
        <dbReference type="SAM" id="Phobius"/>
    </source>
</evidence>
<reference evidence="2 3" key="1">
    <citation type="submission" date="2023-03" db="EMBL/GenBank/DDBJ databases">
        <title>Bacillus Genome Sequencing.</title>
        <authorList>
            <person name="Dunlap C."/>
        </authorList>
    </citation>
    <scope>NUCLEOTIDE SEQUENCE [LARGE SCALE GENOMIC DNA]</scope>
    <source>
        <strain evidence="2 3">NRS-52</strain>
    </source>
</reference>
<feature type="transmembrane region" description="Helical" evidence="1">
    <location>
        <begin position="133"/>
        <end position="153"/>
    </location>
</feature>
<proteinExistence type="predicted"/>
<feature type="transmembrane region" description="Helical" evidence="1">
    <location>
        <begin position="78"/>
        <end position="96"/>
    </location>
</feature>
<name>A0ABU6PS54_9BACL</name>
<dbReference type="EMBL" id="JARTLD010000018">
    <property type="protein sequence ID" value="MED5017217.1"/>
    <property type="molecule type" value="Genomic_DNA"/>
</dbReference>
<feature type="transmembrane region" description="Helical" evidence="1">
    <location>
        <begin position="103"/>
        <end position="121"/>
    </location>
</feature>
<keyword evidence="1" id="KW-0812">Transmembrane</keyword>
<gene>
    <name evidence="2" type="ORF">P9847_07815</name>
</gene>
<feature type="transmembrane region" description="Helical" evidence="1">
    <location>
        <begin position="184"/>
        <end position="203"/>
    </location>
</feature>
<feature type="transmembrane region" description="Helical" evidence="1">
    <location>
        <begin position="20"/>
        <end position="41"/>
    </location>
</feature>
<feature type="transmembrane region" description="Helical" evidence="1">
    <location>
        <begin position="53"/>
        <end position="72"/>
    </location>
</feature>
<keyword evidence="1" id="KW-1133">Transmembrane helix</keyword>
<sequence length="221" mass="23634">MQSSAGCTAAFLPEGAFQMLLNMSILIVIIYTVLCMMYVQLNHHVLANMTGTVVAMTTGLMSNLTIGVILGMLFAQNLVVSTGISILFCFLIGYLIGRPLGLLAVVEGIGGGIMGGVHGAMLGEMIPKRQWDVMLFIMDAMFIAVTALVIYLIQDRKHREEGQVAAVSALKIAKSPAAPVQTSFWMIYIVLPVVVLCVAAWLGHNPAAGEPPSSGHEMHSM</sequence>
<evidence type="ECO:0000313" key="2">
    <source>
        <dbReference type="EMBL" id="MED5017217.1"/>
    </source>
</evidence>
<keyword evidence="1" id="KW-0472">Membrane</keyword>
<evidence type="ECO:0000313" key="3">
    <source>
        <dbReference type="Proteomes" id="UP001343257"/>
    </source>
</evidence>
<protein>
    <submittedName>
        <fullName evidence="2">Uncharacterized protein</fullName>
    </submittedName>
</protein>
<keyword evidence="3" id="KW-1185">Reference proteome</keyword>
<organism evidence="2 3">
    <name type="scientific">Paenibacillus chibensis</name>
    <dbReference type="NCBI Taxonomy" id="59846"/>
    <lineage>
        <taxon>Bacteria</taxon>
        <taxon>Bacillati</taxon>
        <taxon>Bacillota</taxon>
        <taxon>Bacilli</taxon>
        <taxon>Bacillales</taxon>
        <taxon>Paenibacillaceae</taxon>
        <taxon>Paenibacillus</taxon>
    </lineage>
</organism>